<name>A0A0A7HC87_9CAUD</name>
<dbReference type="KEGG" id="vg:26633962"/>
<protein>
    <recommendedName>
        <fullName evidence="1">DUF7418 domain-containing protein</fullName>
    </recommendedName>
</protein>
<dbReference type="GeneID" id="26633962"/>
<dbReference type="InterPro" id="IPR055841">
    <property type="entry name" value="DUF7418"/>
</dbReference>
<accession>A0A0A7HC87</accession>
<evidence type="ECO:0000313" key="3">
    <source>
        <dbReference type="Proteomes" id="UP000030716"/>
    </source>
</evidence>
<organism evidence="2 3">
    <name type="scientific">Escherichia phage vB_EcoM_VR20</name>
    <dbReference type="NCBI Taxonomy" id="1567027"/>
    <lineage>
        <taxon>Viruses</taxon>
        <taxon>Duplodnaviria</taxon>
        <taxon>Heunggongvirae</taxon>
        <taxon>Uroviricota</taxon>
        <taxon>Caudoviricetes</taxon>
        <taxon>Pantevenvirales</taxon>
        <taxon>Straboviridae</taxon>
        <taxon>Tevenvirinae</taxon>
        <taxon>Gaprivervirus</taxon>
        <taxon>Gaprivervirus vr20</taxon>
    </lineage>
</organism>
<reference evidence="2 3" key="1">
    <citation type="submission" date="2014-10" db="EMBL/GenBank/DDBJ databases">
        <title>VR bacteriophages - a small but diverse group of low-temperature viruses.</title>
        <authorList>
            <person name="Kaliniene L."/>
            <person name="Meskys R."/>
            <person name="Simoliunas E."/>
            <person name="Zajanckauskaite A."/>
            <person name="Truncaite L."/>
        </authorList>
    </citation>
    <scope>NUCLEOTIDE SEQUENCE [LARGE SCALE GENOMIC DNA]</scope>
</reference>
<evidence type="ECO:0000313" key="2">
    <source>
        <dbReference type="EMBL" id="AIZ02342.1"/>
    </source>
</evidence>
<dbReference type="OrthoDB" id="25476at10239"/>
<feature type="domain" description="DUF7418" evidence="1">
    <location>
        <begin position="1"/>
        <end position="92"/>
    </location>
</feature>
<gene>
    <name evidence="2" type="ORF">VR20_284</name>
</gene>
<dbReference type="Proteomes" id="UP000030716">
    <property type="component" value="Segment"/>
</dbReference>
<proteinExistence type="predicted"/>
<dbReference type="EMBL" id="KP007360">
    <property type="protein sequence ID" value="AIZ02342.1"/>
    <property type="molecule type" value="Genomic_DNA"/>
</dbReference>
<sequence>MINYMNVGDESINEIRLHGNHVADIVYCVDCHYASTKSTGRLYAGNIILATKEELRSLDHSTLAESARIYYGVVHVDKVYIGSDYQEQAEQNSLDIVEKSDMYFKG</sequence>
<dbReference type="Pfam" id="PF24193">
    <property type="entry name" value="DUF7418"/>
    <property type="match status" value="1"/>
</dbReference>
<dbReference type="RefSeq" id="YP_009207463.1">
    <property type="nucleotide sequence ID" value="NC_028894.1"/>
</dbReference>
<keyword evidence="3" id="KW-1185">Reference proteome</keyword>
<evidence type="ECO:0000259" key="1">
    <source>
        <dbReference type="Pfam" id="PF24193"/>
    </source>
</evidence>